<feature type="domain" description="Glycosyl hydrolase 94 supersandwich" evidence="1">
    <location>
        <begin position="3"/>
        <end position="160"/>
    </location>
</feature>
<evidence type="ECO:0000259" key="1">
    <source>
        <dbReference type="Pfam" id="PF06165"/>
    </source>
</evidence>
<feature type="non-terminal residue" evidence="2">
    <location>
        <position position="161"/>
    </location>
</feature>
<accession>A0A9X3YFU9</accession>
<dbReference type="InterPro" id="IPR011013">
    <property type="entry name" value="Gal_mutarotase_sf_dom"/>
</dbReference>
<dbReference type="PANTHER" id="PTHR37469:SF2">
    <property type="entry name" value="CELLOBIONIC ACID PHOSPHORYLASE"/>
    <property type="match status" value="1"/>
</dbReference>
<organism evidence="2 3">
    <name type="scientific">Leclercia adecarboxylata</name>
    <dbReference type="NCBI Taxonomy" id="83655"/>
    <lineage>
        <taxon>Bacteria</taxon>
        <taxon>Pseudomonadati</taxon>
        <taxon>Pseudomonadota</taxon>
        <taxon>Gammaproteobacteria</taxon>
        <taxon>Enterobacterales</taxon>
        <taxon>Enterobacteriaceae</taxon>
        <taxon>Leclercia</taxon>
    </lineage>
</organism>
<dbReference type="Pfam" id="PF06165">
    <property type="entry name" value="GH94_b-supersand"/>
    <property type="match status" value="1"/>
</dbReference>
<protein>
    <recommendedName>
        <fullName evidence="1">Glycosyl hydrolase 94 supersandwich domain-containing protein</fullName>
    </recommendedName>
</protein>
<dbReference type="EMBL" id="JAOURS010000176">
    <property type="protein sequence ID" value="MDC6641638.1"/>
    <property type="molecule type" value="Genomic_DNA"/>
</dbReference>
<dbReference type="PANTHER" id="PTHR37469">
    <property type="entry name" value="CELLOBIONIC ACID PHOSPHORYLASE-RELATED"/>
    <property type="match status" value="1"/>
</dbReference>
<evidence type="ECO:0000313" key="3">
    <source>
        <dbReference type="Proteomes" id="UP001149314"/>
    </source>
</evidence>
<dbReference type="InterPro" id="IPR037018">
    <property type="entry name" value="GH65_N"/>
</dbReference>
<feature type="non-terminal residue" evidence="2">
    <location>
        <position position="1"/>
    </location>
</feature>
<name>A0A9X3YFU9_9ENTR</name>
<dbReference type="GO" id="GO:0005975">
    <property type="term" value="P:carbohydrate metabolic process"/>
    <property type="evidence" value="ECO:0007669"/>
    <property type="project" value="InterPro"/>
</dbReference>
<evidence type="ECO:0000313" key="2">
    <source>
        <dbReference type="EMBL" id="MDC6641638.1"/>
    </source>
</evidence>
<gene>
    <name evidence="2" type="ORF">OEZ79_26080</name>
</gene>
<reference evidence="2" key="1">
    <citation type="journal article" date="2023" name="Genes Genomics">
        <title>Genomic insights of Leclercia adecarboxylata strains linked to an outbreak in public hospitals in Mexico.</title>
        <authorList>
            <person name="Barrios-Villa E."/>
            <person name="Pacheco-Flores B."/>
            <person name="Lozano-Zarain P."/>
            <person name="Del Campo-Ortega R."/>
            <person name="de Jesus Ascencio-Montiel I."/>
            <person name="Gonzalez-Leon M."/>
            <person name="Camorlinga-Ponce M."/>
            <person name="Gaytan Cervantes F.J."/>
            <person name="Gonzalez Torres C."/>
            <person name="Aguilar E."/>
            <person name="Gonzalez Ibarra J."/>
            <person name="Torres Lopez F.J."/>
            <person name="Rosas-Vargas H."/>
            <person name="Gonzalez-Bonilla C.R."/>
            <person name="Del Carmen Rocha-Gracia R."/>
        </authorList>
    </citation>
    <scope>NUCLEOTIDE SEQUENCE</scope>
    <source>
        <strain evidence="2">Lac40</strain>
    </source>
</reference>
<dbReference type="GO" id="GO:0030246">
    <property type="term" value="F:carbohydrate binding"/>
    <property type="evidence" value="ECO:0007669"/>
    <property type="project" value="InterPro"/>
</dbReference>
<proteinExistence type="predicted"/>
<dbReference type="AlphaFoldDB" id="A0A9X3YFU9"/>
<dbReference type="Gene3D" id="2.70.98.40">
    <property type="entry name" value="Glycoside hydrolase, family 65, N-terminal domain"/>
    <property type="match status" value="1"/>
</dbReference>
<dbReference type="InterPro" id="IPR052047">
    <property type="entry name" value="GH94_Enzymes"/>
</dbReference>
<dbReference type="RefSeq" id="WP_272733611.1">
    <property type="nucleotide sequence ID" value="NZ_JAOURS010000176.1"/>
</dbReference>
<dbReference type="InterPro" id="IPR010383">
    <property type="entry name" value="Glyco_hydrolase_94_b-supersand"/>
</dbReference>
<sequence>ARRGCESHLQVAISAEDDIELRRLRLTNRSRRQRTVEITTYAEVVLAPAASDDAHPAFSNLFVQSEILAAKQALLCTRRPRSHDEVPPWMFHLVAVHDAEVVSISYETDRARFLGRGNTPRTPQALTIDTDLSGTDGSMLDPIVAIRVRVVLEPEQTVQLD</sequence>
<comment type="caution">
    <text evidence="2">The sequence shown here is derived from an EMBL/GenBank/DDBJ whole genome shotgun (WGS) entry which is preliminary data.</text>
</comment>
<dbReference type="Proteomes" id="UP001149314">
    <property type="component" value="Unassembled WGS sequence"/>
</dbReference>
<dbReference type="SUPFAM" id="SSF74650">
    <property type="entry name" value="Galactose mutarotase-like"/>
    <property type="match status" value="1"/>
</dbReference>
<dbReference type="GO" id="GO:0003824">
    <property type="term" value="F:catalytic activity"/>
    <property type="evidence" value="ECO:0007669"/>
    <property type="project" value="InterPro"/>
</dbReference>